<evidence type="ECO:0000313" key="7">
    <source>
        <dbReference type="Proteomes" id="UP000005561"/>
    </source>
</evidence>
<keyword evidence="2" id="KW-0812">Transmembrane</keyword>
<evidence type="ECO:0000259" key="4">
    <source>
        <dbReference type="Pfam" id="PF25975"/>
    </source>
</evidence>
<keyword evidence="2" id="KW-1133">Transmembrane helix</keyword>
<dbReference type="PANTHER" id="PTHR30469">
    <property type="entry name" value="MULTIDRUG RESISTANCE PROTEIN MDTA"/>
    <property type="match status" value="1"/>
</dbReference>
<comment type="similarity">
    <text evidence="1">Belongs to the membrane fusion protein (MFP) (TC 8.A.1) family.</text>
</comment>
<accession>C6LFN2</accession>
<evidence type="ECO:0000256" key="2">
    <source>
        <dbReference type="SAM" id="Phobius"/>
    </source>
</evidence>
<evidence type="ECO:0000259" key="5">
    <source>
        <dbReference type="Pfam" id="PF25990"/>
    </source>
</evidence>
<dbReference type="PRINTS" id="PR01490">
    <property type="entry name" value="RTXTOXIND"/>
</dbReference>
<feature type="domain" description="YknX-like beta-barrel" evidence="5">
    <location>
        <begin position="350"/>
        <end position="421"/>
    </location>
</feature>
<dbReference type="InterPro" id="IPR058636">
    <property type="entry name" value="Beta-barrel_YknX"/>
</dbReference>
<dbReference type="RefSeq" id="WP_006862226.1">
    <property type="nucleotide sequence ID" value="NZ_ACCL02000010.1"/>
</dbReference>
<dbReference type="eggNOG" id="COG0845">
    <property type="taxonomic scope" value="Bacteria"/>
</dbReference>
<dbReference type="InterPro" id="IPR058649">
    <property type="entry name" value="CzcB_C"/>
</dbReference>
<dbReference type="Pfam" id="PF25975">
    <property type="entry name" value="CzcB_C"/>
    <property type="match status" value="1"/>
</dbReference>
<reference evidence="6" key="1">
    <citation type="submission" date="2009-07" db="EMBL/GenBank/DDBJ databases">
        <authorList>
            <person name="Weinstock G."/>
            <person name="Sodergren E."/>
            <person name="Clifton S."/>
            <person name="Fulton L."/>
            <person name="Fulton B."/>
            <person name="Courtney L."/>
            <person name="Fronick C."/>
            <person name="Harrison M."/>
            <person name="Strong C."/>
            <person name="Farmer C."/>
            <person name="Delahaunty K."/>
            <person name="Markovic C."/>
            <person name="Hall O."/>
            <person name="Minx P."/>
            <person name="Tomlinson C."/>
            <person name="Mitreva M."/>
            <person name="Nelson J."/>
            <person name="Hou S."/>
            <person name="Wollam A."/>
            <person name="Pepin K.H."/>
            <person name="Johnson M."/>
            <person name="Bhonagiri V."/>
            <person name="Nash W.E."/>
            <person name="Warren W."/>
            <person name="Chinwalla A."/>
            <person name="Mardis E.R."/>
            <person name="Wilson R.K."/>
        </authorList>
    </citation>
    <scope>NUCLEOTIDE SEQUENCE [LARGE SCALE GENOMIC DNA]</scope>
    <source>
        <strain evidence="6">DSM 14469</strain>
    </source>
</reference>
<proteinExistence type="inferred from homology"/>
<dbReference type="Pfam" id="PF25917">
    <property type="entry name" value="BSH_RND"/>
    <property type="match status" value="1"/>
</dbReference>
<dbReference type="STRING" id="168384.SAMN05660368_02062"/>
<dbReference type="AlphaFoldDB" id="C6LFN2"/>
<dbReference type="OrthoDB" id="1859821at2"/>
<dbReference type="Gene3D" id="2.40.50.100">
    <property type="match status" value="1"/>
</dbReference>
<dbReference type="Gene3D" id="2.40.420.20">
    <property type="match status" value="1"/>
</dbReference>
<feature type="domain" description="CzcB-like C-terminal circularly permuted SH3-like" evidence="4">
    <location>
        <begin position="432"/>
        <end position="485"/>
    </location>
</feature>
<dbReference type="InterPro" id="IPR058625">
    <property type="entry name" value="MdtA-like_BSH"/>
</dbReference>
<comment type="caution">
    <text evidence="6">The sequence shown here is derived from an EMBL/GenBank/DDBJ whole genome shotgun (WGS) entry which is preliminary data.</text>
</comment>
<dbReference type="GO" id="GO:1990281">
    <property type="term" value="C:efflux pump complex"/>
    <property type="evidence" value="ECO:0007669"/>
    <property type="project" value="TreeGrafter"/>
</dbReference>
<evidence type="ECO:0000259" key="3">
    <source>
        <dbReference type="Pfam" id="PF25917"/>
    </source>
</evidence>
<feature type="domain" description="Multidrug resistance protein MdtA-like barrel-sandwich hybrid" evidence="3">
    <location>
        <begin position="80"/>
        <end position="158"/>
    </location>
</feature>
<dbReference type="InterPro" id="IPR006143">
    <property type="entry name" value="RND_pump_MFP"/>
</dbReference>
<name>C6LFN2_9FIRM</name>
<evidence type="ECO:0000313" key="6">
    <source>
        <dbReference type="EMBL" id="EET60617.1"/>
    </source>
</evidence>
<organism evidence="6 7">
    <name type="scientific">Marvinbryantia formatexigens DSM 14469</name>
    <dbReference type="NCBI Taxonomy" id="478749"/>
    <lineage>
        <taxon>Bacteria</taxon>
        <taxon>Bacillati</taxon>
        <taxon>Bacillota</taxon>
        <taxon>Clostridia</taxon>
        <taxon>Lachnospirales</taxon>
        <taxon>Lachnospiraceae</taxon>
        <taxon>Marvinbryantia</taxon>
    </lineage>
</organism>
<sequence length="509" mass="54454">MSKEKTGKPGKKKRLIIAAVVILILAAAALILLGRGGRTKKDTTANVTTEAAFTGSIAVTTEGSGYVEAASTKALALEYDGKLEKIYVETGDQVTAGETLAVYDTDALDTVIEQKETELEEINSTIAATDDSGSTTITAPVSGRVKRIYASADDMVSSVVENNGGLAEISADGRLKVEFTCTDTALTEGDSVTVEFDSYSVEGTVAEVDGEQVCVTIQDDTEYKVDTTAVIRGKSGAKLGEGTLLSNHPYLVTAEYGIIDSVNVTRETYVNAGDTMFERREAEYNQTYLDLLSQREELVEELQELKAYQKNPVVTSDYDGYIVTLDVLEGMTYEKDQQFCTIADAETLNLKVEIDELDIDGVEVGQKASVVFDAFEEETYEGTVEKISGVGTNTGGVTTYTVTISMEGDTHLKNAMSATASITLESKDNALLVPVDAIESIDGQKYVQVADGAEIVQTPVTVGLINDEYAEVTEGLSAGDQVVVTTTGSTDAFGSLMEQRQSVMENIRG</sequence>
<dbReference type="PANTHER" id="PTHR30469:SF33">
    <property type="entry name" value="SLR1207 PROTEIN"/>
    <property type="match status" value="1"/>
</dbReference>
<dbReference type="SUPFAM" id="SSF111369">
    <property type="entry name" value="HlyD-like secretion proteins"/>
    <property type="match status" value="1"/>
</dbReference>
<keyword evidence="7" id="KW-1185">Reference proteome</keyword>
<dbReference type="GO" id="GO:0015562">
    <property type="term" value="F:efflux transmembrane transporter activity"/>
    <property type="evidence" value="ECO:0007669"/>
    <property type="project" value="TreeGrafter"/>
</dbReference>
<dbReference type="Pfam" id="PF25990">
    <property type="entry name" value="Beta-barrel_YknX"/>
    <property type="match status" value="1"/>
</dbReference>
<evidence type="ECO:0000256" key="1">
    <source>
        <dbReference type="ARBA" id="ARBA00009477"/>
    </source>
</evidence>
<dbReference type="Proteomes" id="UP000005561">
    <property type="component" value="Unassembled WGS sequence"/>
</dbReference>
<dbReference type="NCBIfam" id="TIGR01730">
    <property type="entry name" value="RND_mfp"/>
    <property type="match status" value="1"/>
</dbReference>
<feature type="transmembrane region" description="Helical" evidence="2">
    <location>
        <begin position="15"/>
        <end position="34"/>
    </location>
</feature>
<gene>
    <name evidence="6" type="ORF">BRYFOR_07435</name>
</gene>
<protein>
    <submittedName>
        <fullName evidence="6">Efflux transporter, RND family, MFP subunit</fullName>
    </submittedName>
</protein>
<dbReference type="Gene3D" id="2.40.30.170">
    <property type="match status" value="1"/>
</dbReference>
<dbReference type="EMBL" id="ACCL02000010">
    <property type="protein sequence ID" value="EET60617.1"/>
    <property type="molecule type" value="Genomic_DNA"/>
</dbReference>
<keyword evidence="2" id="KW-0472">Membrane</keyword>